<dbReference type="Pfam" id="PF02886">
    <property type="entry name" value="LBP_BPI_CETP_C"/>
    <property type="match status" value="1"/>
</dbReference>
<comment type="caution">
    <text evidence="6">The sequence shown here is derived from an EMBL/GenBank/DDBJ whole genome shotgun (WGS) entry which is preliminary data.</text>
</comment>
<dbReference type="SUPFAM" id="SSF55394">
    <property type="entry name" value="Bactericidal permeability-increasing protein, BPI"/>
    <property type="match status" value="2"/>
</dbReference>
<dbReference type="PANTHER" id="PTHR10504:SF131">
    <property type="entry name" value="BPI2 DOMAIN-CONTAINING PROTEIN"/>
    <property type="match status" value="1"/>
</dbReference>
<dbReference type="InterPro" id="IPR017943">
    <property type="entry name" value="Bactericidal_perm-incr_a/b_dom"/>
</dbReference>
<evidence type="ECO:0000256" key="3">
    <source>
        <dbReference type="SAM" id="SignalP"/>
    </source>
</evidence>
<dbReference type="InterPro" id="IPR001124">
    <property type="entry name" value="Lipid-bd_serum_glycop_C"/>
</dbReference>
<dbReference type="GO" id="GO:0008289">
    <property type="term" value="F:lipid binding"/>
    <property type="evidence" value="ECO:0007669"/>
    <property type="project" value="InterPro"/>
</dbReference>
<dbReference type="SMART" id="SM00328">
    <property type="entry name" value="BPI1"/>
    <property type="match status" value="1"/>
</dbReference>
<gene>
    <name evidence="6" type="ORF">HOLleu_12610</name>
</gene>
<organism evidence="6 7">
    <name type="scientific">Holothuria leucospilota</name>
    <name type="common">Black long sea cucumber</name>
    <name type="synonym">Mertensiothuria leucospilota</name>
    <dbReference type="NCBI Taxonomy" id="206669"/>
    <lineage>
        <taxon>Eukaryota</taxon>
        <taxon>Metazoa</taxon>
        <taxon>Echinodermata</taxon>
        <taxon>Eleutherozoa</taxon>
        <taxon>Echinozoa</taxon>
        <taxon>Holothuroidea</taxon>
        <taxon>Aspidochirotacea</taxon>
        <taxon>Aspidochirotida</taxon>
        <taxon>Holothuriidae</taxon>
        <taxon>Holothuria</taxon>
    </lineage>
</organism>
<dbReference type="InterPro" id="IPR032942">
    <property type="entry name" value="BPI/LBP/Plunc"/>
</dbReference>
<feature type="chain" id="PRO_5040441741" evidence="3">
    <location>
        <begin position="20"/>
        <end position="476"/>
    </location>
</feature>
<dbReference type="Proteomes" id="UP001152320">
    <property type="component" value="Chromosome 5"/>
</dbReference>
<dbReference type="Gene3D" id="3.15.20.10">
    <property type="entry name" value="Bactericidal permeability-increasing protein, domain 2"/>
    <property type="match status" value="1"/>
</dbReference>
<dbReference type="InterPro" id="IPR017942">
    <property type="entry name" value="Lipid-bd_serum_glycop_N"/>
</dbReference>
<dbReference type="EMBL" id="JAIZAY010000005">
    <property type="protein sequence ID" value="KAJ8041718.1"/>
    <property type="molecule type" value="Genomic_DNA"/>
</dbReference>
<name>A0A9Q1C9I2_HOLLE</name>
<sequence length="476" mass="52409">MAVISCGFVVFLAFSVASCCYTCTDPNAPGFSSRITQIGVQSFREYGIKKLTEMVYSLEIPPQSGKSITVSYKAWNLKVTNFEVPTSKVILQDDIGVKVMLSNISISITGKFWYRAFVTKHSGDLNINIKGMSTAFTFGIGETGGRPSLFCYDYLCDLDAGDVAVHLTPGPASHEAEAEAYLKDTLNKKGCSEIVKKINGDVDENLSKLSMRYPIHQVLDFDFSFVSPPVINNQSLDIQHKGEVYLIDNHDEASLPKQTLPKDADMSRMFFAWVTDFVANSASYVLFQYDYLQYDITEKDVPTGSKLSLNTSAYPTNVWIPNVTQMFPGKVLEVGLKSTAPPTVTSTTSGVTVTASGNVTVYINNPSKPLQYLFTLSSQLTMLYKLGVNRGNVTWVANLVSINVNLIQTAIGPFKIDTLKKMLPKDFQTYIIPMINQRGAIGVTIPCSDDIKVVNTVIQHASGYLKFGTDFATNIK</sequence>
<dbReference type="AlphaFoldDB" id="A0A9Q1C9I2"/>
<feature type="domain" description="Lipid-binding serum glycoprotein N-terminal" evidence="4">
    <location>
        <begin position="34"/>
        <end position="250"/>
    </location>
</feature>
<dbReference type="Pfam" id="PF01273">
    <property type="entry name" value="LBP_BPI_CETP"/>
    <property type="match status" value="1"/>
</dbReference>
<dbReference type="OrthoDB" id="10255543at2759"/>
<protein>
    <submittedName>
        <fullName evidence="6">Bactericidal permeability-increasing protein</fullName>
    </submittedName>
</protein>
<dbReference type="GO" id="GO:0005615">
    <property type="term" value="C:extracellular space"/>
    <property type="evidence" value="ECO:0007669"/>
    <property type="project" value="TreeGrafter"/>
</dbReference>
<dbReference type="SMART" id="SM00329">
    <property type="entry name" value="BPI2"/>
    <property type="match status" value="1"/>
</dbReference>
<proteinExistence type="inferred from homology"/>
<dbReference type="PANTHER" id="PTHR10504">
    <property type="entry name" value="BACTERICIDAL PERMEABILITY-INCREASING BPI PROTEIN-RELATED"/>
    <property type="match status" value="1"/>
</dbReference>
<evidence type="ECO:0000259" key="4">
    <source>
        <dbReference type="SMART" id="SM00328"/>
    </source>
</evidence>
<keyword evidence="3" id="KW-0732">Signal</keyword>
<evidence type="ECO:0000256" key="2">
    <source>
        <dbReference type="ARBA" id="ARBA00023157"/>
    </source>
</evidence>
<evidence type="ECO:0000313" key="6">
    <source>
        <dbReference type="EMBL" id="KAJ8041718.1"/>
    </source>
</evidence>
<evidence type="ECO:0000313" key="7">
    <source>
        <dbReference type="Proteomes" id="UP001152320"/>
    </source>
</evidence>
<keyword evidence="7" id="KW-1185">Reference proteome</keyword>
<keyword evidence="2" id="KW-1015">Disulfide bond</keyword>
<feature type="signal peptide" evidence="3">
    <location>
        <begin position="1"/>
        <end position="19"/>
    </location>
</feature>
<evidence type="ECO:0000259" key="5">
    <source>
        <dbReference type="SMART" id="SM00329"/>
    </source>
</evidence>
<dbReference type="Gene3D" id="3.15.10.10">
    <property type="entry name" value="Bactericidal permeability-increasing protein, domain 1"/>
    <property type="match status" value="1"/>
</dbReference>
<evidence type="ECO:0000256" key="1">
    <source>
        <dbReference type="ARBA" id="ARBA00007292"/>
    </source>
</evidence>
<comment type="similarity">
    <text evidence="1">Belongs to the BPI/LBP/Plunc superfamily. BPI/LBP family.</text>
</comment>
<accession>A0A9Q1C9I2</accession>
<feature type="domain" description="Lipid-binding serum glycoprotein C-terminal" evidence="5">
    <location>
        <begin position="264"/>
        <end position="469"/>
    </location>
</feature>
<reference evidence="6" key="1">
    <citation type="submission" date="2021-10" db="EMBL/GenBank/DDBJ databases">
        <title>Tropical sea cucumber genome reveals ecological adaptation and Cuvierian tubules defense mechanism.</title>
        <authorList>
            <person name="Chen T."/>
        </authorList>
    </citation>
    <scope>NUCLEOTIDE SEQUENCE</scope>
    <source>
        <strain evidence="6">Nanhai2018</strain>
        <tissue evidence="6">Muscle</tissue>
    </source>
</reference>